<keyword evidence="7" id="KW-0458">Lysosome</keyword>
<keyword evidence="6 25" id="KW-0472">Membrane</keyword>
<evidence type="ECO:0000256" key="17">
    <source>
        <dbReference type="ARBA" id="ARBA00044903"/>
    </source>
</evidence>
<feature type="transmembrane region" description="Helical" evidence="25">
    <location>
        <begin position="252"/>
        <end position="271"/>
    </location>
</feature>
<comment type="subunit">
    <text evidence="24">Homodimer. Interacts with lysosomal protein GLMP (via lumenal domain); the interaction starts while both proteins are still in the endoplasmic reticulum and is required for stabilization of MFSD1 in lysosomes but has no direct effect on its targeting to lysosomes or transporter activity.</text>
</comment>
<comment type="catalytic activity">
    <reaction evidence="14">
        <text>L-aspartyl-L-lysine(out) = L-aspartyl-L-lysine(in)</text>
        <dbReference type="Rhea" id="RHEA:79411"/>
        <dbReference type="ChEBI" id="CHEBI:229953"/>
    </reaction>
</comment>
<evidence type="ECO:0000256" key="4">
    <source>
        <dbReference type="ARBA" id="ARBA00022692"/>
    </source>
</evidence>
<evidence type="ECO:0000256" key="1">
    <source>
        <dbReference type="ARBA" id="ARBA00004155"/>
    </source>
</evidence>
<evidence type="ECO:0000256" key="11">
    <source>
        <dbReference type="ARBA" id="ARBA00044884"/>
    </source>
</evidence>
<dbReference type="eggNOG" id="KOG4686">
    <property type="taxonomic scope" value="Eukaryota"/>
</dbReference>
<dbReference type="InParanoid" id="G0QLA1"/>
<name>G0QLA1_ICHMU</name>
<keyword evidence="3" id="KW-0813">Transport</keyword>
<evidence type="ECO:0000256" key="20">
    <source>
        <dbReference type="ARBA" id="ARBA00044924"/>
    </source>
</evidence>
<organism evidence="26 27">
    <name type="scientific">Ichthyophthirius multifiliis</name>
    <name type="common">White spot disease agent</name>
    <name type="synonym">Ich</name>
    <dbReference type="NCBI Taxonomy" id="5932"/>
    <lineage>
        <taxon>Eukaryota</taxon>
        <taxon>Sar</taxon>
        <taxon>Alveolata</taxon>
        <taxon>Ciliophora</taxon>
        <taxon>Intramacronucleata</taxon>
        <taxon>Oligohymenophorea</taxon>
        <taxon>Hymenostomatida</taxon>
        <taxon>Ophryoglenina</taxon>
        <taxon>Ichthyophthirius</taxon>
    </lineage>
</organism>
<comment type="catalytic activity">
    <reaction evidence="12">
        <text>L-lysyl-L-alpha-amino acid(out) = L-lysyl-L-alpha-amino acid(in)</text>
        <dbReference type="Rhea" id="RHEA:79387"/>
        <dbReference type="ChEBI" id="CHEBI:229965"/>
    </reaction>
</comment>
<comment type="catalytic activity">
    <reaction evidence="18">
        <text>L-histidyl-L-alpha-amino acid(out) = L-histidyl-L-alpha-amino acid(in)</text>
        <dbReference type="Rhea" id="RHEA:79379"/>
        <dbReference type="ChEBI" id="CHEBI:229964"/>
    </reaction>
</comment>
<comment type="catalytic activity">
    <reaction evidence="11">
        <text>L-alpha-aminoacyl-L-histidine(out) = L-alpha-aminoacyl-L-histidine(in)</text>
        <dbReference type="Rhea" id="RHEA:79375"/>
        <dbReference type="ChEBI" id="CHEBI:229967"/>
    </reaction>
</comment>
<accession>G0QLA1</accession>
<dbReference type="GO" id="GO:0005765">
    <property type="term" value="C:lysosomal membrane"/>
    <property type="evidence" value="ECO:0007669"/>
    <property type="project" value="UniProtKB-SubCell"/>
</dbReference>
<feature type="transmembrane region" description="Helical" evidence="25">
    <location>
        <begin position="108"/>
        <end position="127"/>
    </location>
</feature>
<evidence type="ECO:0000256" key="3">
    <source>
        <dbReference type="ARBA" id="ARBA00022448"/>
    </source>
</evidence>
<comment type="function">
    <text evidence="23">Lysosomal dipeptide uniporter that selectively exports lysine, arginine or histidine-containing dipeptides with a net positive charge from the lysosome lumen into the cytosol. Could play a role in a specific type of protein O-glycosylation indirectly regulating macrophages migration and tissue invasion. Also essential for liver homeostasis.</text>
</comment>
<evidence type="ECO:0000256" key="12">
    <source>
        <dbReference type="ARBA" id="ARBA00044891"/>
    </source>
</evidence>
<evidence type="ECO:0000256" key="9">
    <source>
        <dbReference type="ARBA" id="ARBA00044878"/>
    </source>
</evidence>
<reference evidence="26 27" key="1">
    <citation type="submission" date="2011-07" db="EMBL/GenBank/DDBJ databases">
        <authorList>
            <person name="Coyne R."/>
            <person name="Brami D."/>
            <person name="Johnson J."/>
            <person name="Hostetler J."/>
            <person name="Hannick L."/>
            <person name="Clark T."/>
            <person name="Cassidy-Hanley D."/>
            <person name="Inman J."/>
        </authorList>
    </citation>
    <scope>NUCLEOTIDE SEQUENCE [LARGE SCALE GENOMIC DNA]</scope>
    <source>
        <strain evidence="26 27">G5</strain>
    </source>
</reference>
<dbReference type="Pfam" id="PF07690">
    <property type="entry name" value="MFS_1"/>
    <property type="match status" value="1"/>
</dbReference>
<evidence type="ECO:0000256" key="19">
    <source>
        <dbReference type="ARBA" id="ARBA00044919"/>
    </source>
</evidence>
<gene>
    <name evidence="26" type="ORF">IMG5_027640</name>
</gene>
<evidence type="ECO:0000256" key="15">
    <source>
        <dbReference type="ARBA" id="ARBA00044899"/>
    </source>
</evidence>
<dbReference type="GeneID" id="14910189"/>
<evidence type="ECO:0000256" key="6">
    <source>
        <dbReference type="ARBA" id="ARBA00023136"/>
    </source>
</evidence>
<evidence type="ECO:0000256" key="18">
    <source>
        <dbReference type="ARBA" id="ARBA00044912"/>
    </source>
</evidence>
<keyword evidence="27" id="KW-1185">Reference proteome</keyword>
<dbReference type="GO" id="GO:0016491">
    <property type="term" value="F:oxidoreductase activity"/>
    <property type="evidence" value="ECO:0007669"/>
    <property type="project" value="UniProtKB-KW"/>
</dbReference>
<dbReference type="InterPro" id="IPR052187">
    <property type="entry name" value="MFSD1"/>
</dbReference>
<keyword evidence="4 25" id="KW-0812">Transmembrane</keyword>
<evidence type="ECO:0000256" key="10">
    <source>
        <dbReference type="ARBA" id="ARBA00044881"/>
    </source>
</evidence>
<comment type="catalytic activity">
    <reaction evidence="13">
        <text>L-alpha-aminoacyl-L-lysine(out) = L-alpha-aminoacyl-L-lysine(in)</text>
        <dbReference type="Rhea" id="RHEA:79383"/>
        <dbReference type="ChEBI" id="CHEBI:229966"/>
    </reaction>
</comment>
<comment type="catalytic activity">
    <reaction evidence="20">
        <text>L-lysyl-glycine(out) = L-lysyl-glycine(in)</text>
        <dbReference type="Rhea" id="RHEA:79407"/>
        <dbReference type="ChEBI" id="CHEBI:191202"/>
    </reaction>
</comment>
<dbReference type="OMA" id="THPFWIM"/>
<proteinExistence type="inferred from homology"/>
<protein>
    <recommendedName>
        <fullName evidence="21">Lysosomal dipeptide transporter MFSD1</fullName>
    </recommendedName>
    <alternativeName>
        <fullName evidence="22">Major facilitator superfamily domain-containing protein 1</fullName>
    </alternativeName>
</protein>
<evidence type="ECO:0000256" key="7">
    <source>
        <dbReference type="ARBA" id="ARBA00023228"/>
    </source>
</evidence>
<comment type="similarity">
    <text evidence="2">Belongs to the major facilitator superfamily.</text>
</comment>
<dbReference type="PANTHER" id="PTHR23512">
    <property type="entry name" value="MAJOR FACILITATOR SUPERFAMILY DOMAIN-CONTAINING PROTEIN 1"/>
    <property type="match status" value="1"/>
</dbReference>
<dbReference type="EMBL" id="GL983237">
    <property type="protein sequence ID" value="EGR34002.1"/>
    <property type="molecule type" value="Genomic_DNA"/>
</dbReference>
<evidence type="ECO:0000256" key="13">
    <source>
        <dbReference type="ARBA" id="ARBA00044893"/>
    </source>
</evidence>
<comment type="catalytic activity">
    <reaction evidence="17">
        <text>L-arginyl-glycine(out) = L-arginyl-glycine(in)</text>
        <dbReference type="Rhea" id="RHEA:79391"/>
        <dbReference type="ChEBI" id="CHEBI:229955"/>
    </reaction>
</comment>
<evidence type="ECO:0000256" key="23">
    <source>
        <dbReference type="ARBA" id="ARBA00045709"/>
    </source>
</evidence>
<evidence type="ECO:0000256" key="5">
    <source>
        <dbReference type="ARBA" id="ARBA00022989"/>
    </source>
</evidence>
<evidence type="ECO:0000256" key="8">
    <source>
        <dbReference type="ARBA" id="ARBA00044876"/>
    </source>
</evidence>
<dbReference type="GO" id="GO:0022857">
    <property type="term" value="F:transmembrane transporter activity"/>
    <property type="evidence" value="ECO:0007669"/>
    <property type="project" value="InterPro"/>
</dbReference>
<dbReference type="OrthoDB" id="424834at2759"/>
<comment type="catalytic activity">
    <reaction evidence="19">
        <text>L-alanyl-L-lysine(out) = L-alanyl-L-lysine(in)</text>
        <dbReference type="Rhea" id="RHEA:79415"/>
        <dbReference type="ChEBI" id="CHEBI:192470"/>
    </reaction>
</comment>
<evidence type="ECO:0000256" key="2">
    <source>
        <dbReference type="ARBA" id="ARBA00008335"/>
    </source>
</evidence>
<dbReference type="PANTHER" id="PTHR23512:SF3">
    <property type="entry name" value="MAJOR FACILITATOR SUPERFAMILY DOMAIN-CONTAINING PROTEIN 1"/>
    <property type="match status" value="1"/>
</dbReference>
<comment type="catalytic activity">
    <reaction evidence="9">
        <text>L-histidyl-glycine(out) = L-histidyl-glycine(in)</text>
        <dbReference type="Rhea" id="RHEA:79395"/>
        <dbReference type="ChEBI" id="CHEBI:229957"/>
    </reaction>
</comment>
<feature type="transmembrane region" description="Helical" evidence="25">
    <location>
        <begin position="169"/>
        <end position="188"/>
    </location>
</feature>
<evidence type="ECO:0000256" key="21">
    <source>
        <dbReference type="ARBA" id="ARBA00044985"/>
    </source>
</evidence>
<comment type="catalytic activity">
    <reaction evidence="10">
        <text>L-alpha-aminoacyl-L-arginine(out) = L-alpha-aminoacyl-L-arginine(in)</text>
        <dbReference type="Rhea" id="RHEA:79367"/>
        <dbReference type="ChEBI" id="CHEBI:229968"/>
    </reaction>
</comment>
<dbReference type="AlphaFoldDB" id="G0QLA1"/>
<comment type="catalytic activity">
    <reaction evidence="15">
        <text>L-arginyl-L-alpha-amino acid(out) = L-arginyl-L-alpha-amino acid(in)</text>
        <dbReference type="Rhea" id="RHEA:79371"/>
        <dbReference type="ChEBI" id="CHEBI:84315"/>
    </reaction>
</comment>
<comment type="catalytic activity">
    <reaction evidence="8">
        <text>L-lysyl-L-alanine(out) = L-lysyl-L-alanine(in)</text>
        <dbReference type="Rhea" id="RHEA:79399"/>
        <dbReference type="ChEBI" id="CHEBI:229954"/>
    </reaction>
</comment>
<dbReference type="RefSeq" id="XP_004039306.1">
    <property type="nucleotide sequence ID" value="XM_004039258.1"/>
</dbReference>
<feature type="transmembrane region" description="Helical" evidence="25">
    <location>
        <begin position="200"/>
        <end position="219"/>
    </location>
</feature>
<dbReference type="SUPFAM" id="SSF103473">
    <property type="entry name" value="MFS general substrate transporter"/>
    <property type="match status" value="1"/>
</dbReference>
<keyword evidence="5 25" id="KW-1133">Transmembrane helix</keyword>
<evidence type="ECO:0000313" key="27">
    <source>
        <dbReference type="Proteomes" id="UP000008983"/>
    </source>
</evidence>
<evidence type="ECO:0000256" key="25">
    <source>
        <dbReference type="SAM" id="Phobius"/>
    </source>
</evidence>
<dbReference type="STRING" id="857967.G0QLA1"/>
<comment type="catalytic activity">
    <reaction evidence="16">
        <text>L-lysyl-L-lysine(out) = L-lysyl-L-lysine(in)</text>
        <dbReference type="Rhea" id="RHEA:79403"/>
        <dbReference type="ChEBI" id="CHEBI:229956"/>
    </reaction>
</comment>
<dbReference type="InterPro" id="IPR036259">
    <property type="entry name" value="MFS_trans_sf"/>
</dbReference>
<feature type="transmembrane region" description="Helical" evidence="25">
    <location>
        <begin position="78"/>
        <end position="96"/>
    </location>
</feature>
<evidence type="ECO:0000256" key="22">
    <source>
        <dbReference type="ARBA" id="ARBA00045018"/>
    </source>
</evidence>
<comment type="subcellular location">
    <subcellularLocation>
        <location evidence="1">Lysosome membrane</location>
        <topology evidence="1">Multi-pass membrane protein</topology>
    </subcellularLocation>
</comment>
<evidence type="ECO:0000313" key="26">
    <source>
        <dbReference type="EMBL" id="EGR34002.1"/>
    </source>
</evidence>
<dbReference type="Gene3D" id="1.20.1250.20">
    <property type="entry name" value="MFS general substrate transporter like domains"/>
    <property type="match status" value="1"/>
</dbReference>
<keyword evidence="26" id="KW-0560">Oxidoreductase</keyword>
<dbReference type="InterPro" id="IPR011701">
    <property type="entry name" value="MFS"/>
</dbReference>
<evidence type="ECO:0000256" key="14">
    <source>
        <dbReference type="ARBA" id="ARBA00044898"/>
    </source>
</evidence>
<evidence type="ECO:0000256" key="24">
    <source>
        <dbReference type="ARBA" id="ARBA00046376"/>
    </source>
</evidence>
<sequence length="273" mass="31335">MIDVQTTQEDIKQEKESPEKQIILTEQETQLYIENSTNKILFLLLNASLSFGAFYNNSFQSYVKEQIMHFMKIDQSEYSKFISIPTIPVIFLPILIGPALNYFGNRKGIFCFTFTMFLGIFLCLISVNIENFYLLIIGKTIHNIGSELIGISQGYYYTKWFHAINIGKAFTFGVFVNKIASSISGIIYPQLFKITGNLNFALGIGLFTCIFSFIGALGATKMDRKADLQNIYLVQEQSILEKNDLNKDNKKNFLIFQIQKTLFLFIGYMLFKM</sequence>
<dbReference type="Proteomes" id="UP000008983">
    <property type="component" value="Unassembled WGS sequence"/>
</dbReference>
<evidence type="ECO:0000256" key="16">
    <source>
        <dbReference type="ARBA" id="ARBA00044900"/>
    </source>
</evidence>